<keyword evidence="7" id="KW-0406">Ion transport</keyword>
<gene>
    <name evidence="10" type="ordered locus">Igag_0446</name>
</gene>
<keyword evidence="4" id="KW-1003">Cell membrane</keyword>
<dbReference type="HOGENOM" id="CLU_030708_3_0_2"/>
<keyword evidence="3" id="KW-0813">Transport</keyword>
<dbReference type="GO" id="GO:0005886">
    <property type="term" value="C:plasma membrane"/>
    <property type="evidence" value="ECO:0007669"/>
    <property type="project" value="UniProtKB-SubCell"/>
</dbReference>
<evidence type="ECO:0000256" key="4">
    <source>
        <dbReference type="ARBA" id="ARBA00022475"/>
    </source>
</evidence>
<dbReference type="PANTHER" id="PTHR32024">
    <property type="entry name" value="TRK SYSTEM POTASSIUM UPTAKE PROTEIN TRKG-RELATED"/>
    <property type="match status" value="1"/>
</dbReference>
<evidence type="ECO:0000256" key="8">
    <source>
        <dbReference type="ARBA" id="ARBA00023136"/>
    </source>
</evidence>
<organism evidence="10 11">
    <name type="scientific">Ignisphaera aggregans (strain DSM 17230 / JCM 13409 / AQ1.S1)</name>
    <dbReference type="NCBI Taxonomy" id="583356"/>
    <lineage>
        <taxon>Archaea</taxon>
        <taxon>Thermoproteota</taxon>
        <taxon>Thermoprotei</taxon>
        <taxon>Desulfurococcales</taxon>
        <taxon>Desulfurococcaceae</taxon>
        <taxon>Ignisphaera</taxon>
    </lineage>
</organism>
<keyword evidence="6 9" id="KW-1133">Transmembrane helix</keyword>
<name>E0SRK9_IGNAA</name>
<dbReference type="InterPro" id="IPR003445">
    <property type="entry name" value="Cat_transpt"/>
</dbReference>
<accession>E0SRK9</accession>
<feature type="transmembrane region" description="Helical" evidence="9">
    <location>
        <begin position="397"/>
        <end position="422"/>
    </location>
</feature>
<dbReference type="AlphaFoldDB" id="E0SRK9"/>
<feature type="transmembrane region" description="Helical" evidence="9">
    <location>
        <begin position="461"/>
        <end position="481"/>
    </location>
</feature>
<evidence type="ECO:0000313" key="11">
    <source>
        <dbReference type="Proteomes" id="UP000001304"/>
    </source>
</evidence>
<dbReference type="STRING" id="583356.Igag_0446"/>
<proteinExistence type="inferred from homology"/>
<feature type="transmembrane region" description="Helical" evidence="9">
    <location>
        <begin position="280"/>
        <end position="299"/>
    </location>
</feature>
<dbReference type="Proteomes" id="UP000001304">
    <property type="component" value="Chromosome"/>
</dbReference>
<dbReference type="Pfam" id="PF02386">
    <property type="entry name" value="TrkH"/>
    <property type="match status" value="1"/>
</dbReference>
<feature type="transmembrane region" description="Helical" evidence="9">
    <location>
        <begin position="45"/>
        <end position="66"/>
    </location>
</feature>
<protein>
    <submittedName>
        <fullName evidence="10">Cation transporter</fullName>
    </submittedName>
</protein>
<evidence type="ECO:0000256" key="3">
    <source>
        <dbReference type="ARBA" id="ARBA00022448"/>
    </source>
</evidence>
<evidence type="ECO:0000313" key="10">
    <source>
        <dbReference type="EMBL" id="ADM27284.1"/>
    </source>
</evidence>
<comment type="similarity">
    <text evidence="2">Belongs to the TrkH potassium transport family.</text>
</comment>
<dbReference type="PANTHER" id="PTHR32024:SF2">
    <property type="entry name" value="TRK SYSTEM POTASSIUM UPTAKE PROTEIN TRKG-RELATED"/>
    <property type="match status" value="1"/>
</dbReference>
<dbReference type="KEGG" id="iag:Igag_0446"/>
<reference evidence="10 11" key="1">
    <citation type="journal article" date="2010" name="Stand. Genomic Sci.">
        <title>Complete genome sequence of Ignisphaera aggregans type strain (AQ1.S1).</title>
        <authorList>
            <person name="Goker M."/>
            <person name="Held B."/>
            <person name="Lapidus A."/>
            <person name="Nolan M."/>
            <person name="Spring S."/>
            <person name="Yasawong M."/>
            <person name="Lucas S."/>
            <person name="Glavina Del Rio T."/>
            <person name="Tice H."/>
            <person name="Cheng J.F."/>
            <person name="Goodwin L."/>
            <person name="Tapia R."/>
            <person name="Pitluck S."/>
            <person name="Liolios K."/>
            <person name="Ivanova N."/>
            <person name="Mavromatis K."/>
            <person name="Mikhailova N."/>
            <person name="Pati A."/>
            <person name="Chen A."/>
            <person name="Palaniappan K."/>
            <person name="Brambilla E."/>
            <person name="Land M."/>
            <person name="Hauser L."/>
            <person name="Chang Y.J."/>
            <person name="Jeffries C.D."/>
            <person name="Brettin T."/>
            <person name="Detter J.C."/>
            <person name="Han C."/>
            <person name="Rohde M."/>
            <person name="Sikorski J."/>
            <person name="Woyke T."/>
            <person name="Bristow J."/>
            <person name="Eisen J.A."/>
            <person name="Markowitz V."/>
            <person name="Hugenholtz P."/>
            <person name="Kyrpides N.C."/>
            <person name="Klenk H.P."/>
        </authorList>
    </citation>
    <scope>NUCLEOTIDE SEQUENCE [LARGE SCALE GENOMIC DNA]</scope>
    <source>
        <strain evidence="11">DSM 17230 / JCM 13409 / AQ1.S1</strain>
    </source>
</reference>
<evidence type="ECO:0000256" key="9">
    <source>
        <dbReference type="SAM" id="Phobius"/>
    </source>
</evidence>
<dbReference type="GO" id="GO:0008324">
    <property type="term" value="F:monoatomic cation transmembrane transporter activity"/>
    <property type="evidence" value="ECO:0007669"/>
    <property type="project" value="InterPro"/>
</dbReference>
<dbReference type="BioCyc" id="IAGG583356:GHAH-449-MONOMER"/>
<feature type="transmembrane region" description="Helical" evidence="9">
    <location>
        <begin position="78"/>
        <end position="99"/>
    </location>
</feature>
<feature type="transmembrane region" description="Helical" evidence="9">
    <location>
        <begin position="335"/>
        <end position="354"/>
    </location>
</feature>
<comment type="subcellular location">
    <subcellularLocation>
        <location evidence="1">Cell membrane</location>
        <topology evidence="1">Multi-pass membrane protein</topology>
    </subcellularLocation>
</comment>
<evidence type="ECO:0000256" key="7">
    <source>
        <dbReference type="ARBA" id="ARBA00023065"/>
    </source>
</evidence>
<feature type="transmembrane region" description="Helical" evidence="9">
    <location>
        <begin position="7"/>
        <end position="33"/>
    </location>
</feature>
<evidence type="ECO:0000256" key="1">
    <source>
        <dbReference type="ARBA" id="ARBA00004651"/>
    </source>
</evidence>
<feature type="transmembrane region" description="Helical" evidence="9">
    <location>
        <begin position="241"/>
        <end position="259"/>
    </location>
</feature>
<dbReference type="GO" id="GO:0030001">
    <property type="term" value="P:metal ion transport"/>
    <property type="evidence" value="ECO:0007669"/>
    <property type="project" value="UniProtKB-ARBA"/>
</dbReference>
<dbReference type="EMBL" id="CP002098">
    <property type="protein sequence ID" value="ADM27284.1"/>
    <property type="molecule type" value="Genomic_DNA"/>
</dbReference>
<keyword evidence="8 9" id="KW-0472">Membrane</keyword>
<evidence type="ECO:0000256" key="5">
    <source>
        <dbReference type="ARBA" id="ARBA00022692"/>
    </source>
</evidence>
<feature type="transmembrane region" description="Helical" evidence="9">
    <location>
        <begin position="147"/>
        <end position="168"/>
    </location>
</feature>
<keyword evidence="11" id="KW-1185">Reference proteome</keyword>
<keyword evidence="5 9" id="KW-0812">Transmembrane</keyword>
<evidence type="ECO:0000256" key="6">
    <source>
        <dbReference type="ARBA" id="ARBA00022989"/>
    </source>
</evidence>
<feature type="transmembrane region" description="Helical" evidence="9">
    <location>
        <begin position="188"/>
        <end position="210"/>
    </location>
</feature>
<evidence type="ECO:0000256" key="2">
    <source>
        <dbReference type="ARBA" id="ARBA00009137"/>
    </source>
</evidence>
<sequence length="492" mass="55273">MSKRLKAIIFSVSILVTTILFIALLLGVIFFLYSSYTGIEIEKLSSIRLIEISLVMILIFLIPTYLCRGEPITEIIDAFIVVVLSWLIIPCVSAIIYRYTIDLDIFDAFFESISGFTGTGLTIITTPEDLPYVILLWRSITQWTGELGIVVVSGALLPFLHRFLRTVYMAERGSRLAPTIISTIRRLFIVYIIYTSIGVILLSISGMNILDSIAHSMTAIATGGMSTNSQSIGYWFQGKNYLILATSGIVMVLGAFNFNDLYNLIRFKLRNFFSSPEVRGFIAISLIFTLVIGIVGYIMNISNKTIIWIYHMLSGFTTTGFQIDNIYNDPDIIKLILILAMVIGGATFSTAGGIKIKRFIIALKSISWELLRPFIPEETIVVKRLGREVLDESEVSMVLSFIFLYFITAIILSSTLYITLIINNIYMYSYIDCLFETISAQSAVGLSIGITNISAPIASKMVLIIAMYLGRLEFLPIYLLIGSYYRKRYVFE</sequence>